<reference evidence="2" key="1">
    <citation type="submission" date="2021-02" db="EMBL/GenBank/DDBJ databases">
        <authorList>
            <person name="Dougan E. K."/>
            <person name="Rhodes N."/>
            <person name="Thang M."/>
            <person name="Chan C."/>
        </authorList>
    </citation>
    <scope>NUCLEOTIDE SEQUENCE</scope>
</reference>
<keyword evidence="1" id="KW-0812">Transmembrane</keyword>
<name>A0A812IX65_SYMPI</name>
<feature type="transmembrane region" description="Helical" evidence="1">
    <location>
        <begin position="67"/>
        <end position="88"/>
    </location>
</feature>
<organism evidence="2 3">
    <name type="scientific">Symbiodinium pilosum</name>
    <name type="common">Dinoflagellate</name>
    <dbReference type="NCBI Taxonomy" id="2952"/>
    <lineage>
        <taxon>Eukaryota</taxon>
        <taxon>Sar</taxon>
        <taxon>Alveolata</taxon>
        <taxon>Dinophyceae</taxon>
        <taxon>Suessiales</taxon>
        <taxon>Symbiodiniaceae</taxon>
        <taxon>Symbiodinium</taxon>
    </lineage>
</organism>
<proteinExistence type="predicted"/>
<dbReference type="EMBL" id="CAJNIZ010001286">
    <property type="protein sequence ID" value="CAE7187686.1"/>
    <property type="molecule type" value="Genomic_DNA"/>
</dbReference>
<keyword evidence="3" id="KW-1185">Reference proteome</keyword>
<evidence type="ECO:0000313" key="2">
    <source>
        <dbReference type="EMBL" id="CAE7187686.1"/>
    </source>
</evidence>
<evidence type="ECO:0000256" key="1">
    <source>
        <dbReference type="SAM" id="Phobius"/>
    </source>
</evidence>
<protein>
    <submittedName>
        <fullName evidence="2">Uncharacterized protein</fullName>
    </submittedName>
</protein>
<feature type="non-terminal residue" evidence="2">
    <location>
        <position position="1"/>
    </location>
</feature>
<dbReference type="OrthoDB" id="445082at2759"/>
<dbReference type="Proteomes" id="UP000649617">
    <property type="component" value="Unassembled WGS sequence"/>
</dbReference>
<evidence type="ECO:0000313" key="3">
    <source>
        <dbReference type="Proteomes" id="UP000649617"/>
    </source>
</evidence>
<keyword evidence="1" id="KW-0472">Membrane</keyword>
<comment type="caution">
    <text evidence="2">The sequence shown here is derived from an EMBL/GenBank/DDBJ whole genome shotgun (WGS) entry which is preliminary data.</text>
</comment>
<accession>A0A812IX65</accession>
<dbReference type="AlphaFoldDB" id="A0A812IX65"/>
<sequence length="106" mass="11480">MSAHRASVMPKVTDGIVKALSSKPLVTLGNLAFPIFVVHGPLGQVFYKKVIATKLFGGTMLTIVGPQFFYAFLGIVLVSAWVLQKTFLMNKQVGSMSKDFVEKASS</sequence>
<keyword evidence="1" id="KW-1133">Transmembrane helix</keyword>
<feature type="transmembrane region" description="Helical" evidence="1">
    <location>
        <begin position="25"/>
        <end position="47"/>
    </location>
</feature>
<gene>
    <name evidence="2" type="ORF">SPIL2461_LOCUS1343</name>
</gene>